<gene>
    <name evidence="1" type="ORF">HX018_03470</name>
</gene>
<accession>A0ABT7NJC9</accession>
<name>A0ABT7NJC9_9SPHI</name>
<dbReference type="RefSeq" id="WP_149525748.1">
    <property type="nucleotide sequence ID" value="NZ_CP030848.1"/>
</dbReference>
<organism evidence="1 2">
    <name type="scientific">Sphingobacterium hotanense</name>
    <dbReference type="NCBI Taxonomy" id="649196"/>
    <lineage>
        <taxon>Bacteria</taxon>
        <taxon>Pseudomonadati</taxon>
        <taxon>Bacteroidota</taxon>
        <taxon>Sphingobacteriia</taxon>
        <taxon>Sphingobacteriales</taxon>
        <taxon>Sphingobacteriaceae</taxon>
        <taxon>Sphingobacterium</taxon>
    </lineage>
</organism>
<protein>
    <submittedName>
        <fullName evidence="1">Uncharacterized protein</fullName>
    </submittedName>
</protein>
<reference evidence="1" key="1">
    <citation type="submission" date="2020-06" db="EMBL/GenBank/DDBJ databases">
        <authorList>
            <person name="Dong N."/>
        </authorList>
    </citation>
    <scope>NUCLEOTIDE SEQUENCE</scope>
    <source>
        <strain evidence="1">R1692</strain>
    </source>
</reference>
<evidence type="ECO:0000313" key="1">
    <source>
        <dbReference type="EMBL" id="MDM1047302.1"/>
    </source>
</evidence>
<evidence type="ECO:0000313" key="2">
    <source>
        <dbReference type="Proteomes" id="UP001170954"/>
    </source>
</evidence>
<reference evidence="1" key="2">
    <citation type="journal article" date="2022" name="Sci. Total Environ.">
        <title>Prevalence, transmission, and molecular epidemiology of tet(X)-positive bacteria among humans, animals, and environmental niches in China: An epidemiological, and genomic-based study.</title>
        <authorList>
            <person name="Dong N."/>
            <person name="Zeng Y."/>
            <person name="Cai C."/>
            <person name="Sun C."/>
            <person name="Lu J."/>
            <person name="Liu C."/>
            <person name="Zhou H."/>
            <person name="Sun Q."/>
            <person name="Shu L."/>
            <person name="Wang H."/>
            <person name="Wang Y."/>
            <person name="Wang S."/>
            <person name="Wu C."/>
            <person name="Chan E.W."/>
            <person name="Chen G."/>
            <person name="Shen Z."/>
            <person name="Chen S."/>
            <person name="Zhang R."/>
        </authorList>
    </citation>
    <scope>NUCLEOTIDE SEQUENCE</scope>
    <source>
        <strain evidence="1">R1692</strain>
    </source>
</reference>
<dbReference type="EMBL" id="JACAGK010000006">
    <property type="protein sequence ID" value="MDM1047302.1"/>
    <property type="molecule type" value="Genomic_DNA"/>
</dbReference>
<comment type="caution">
    <text evidence="1">The sequence shown here is derived from an EMBL/GenBank/DDBJ whole genome shotgun (WGS) entry which is preliminary data.</text>
</comment>
<proteinExistence type="predicted"/>
<sequence length="149" mass="17501">MTLEERIDNLDRQFGFIANPEDFDFNLSPGRIAYRNEALRTKNRDLYTAYLADHFPNEMAAELKRFDEILPKLRRVTKEEAEDIFRERGINLLQADFSAKDEDSIFKMLKVADEDLNWHLEGSDTDLLNNKARPSTVLNNLEHLWLLID</sequence>
<dbReference type="Proteomes" id="UP001170954">
    <property type="component" value="Unassembled WGS sequence"/>
</dbReference>
<keyword evidence="2" id="KW-1185">Reference proteome</keyword>